<protein>
    <submittedName>
        <fullName evidence="1">Uncharacterized protein</fullName>
    </submittedName>
</protein>
<proteinExistence type="predicted"/>
<dbReference type="EMBL" id="JAAAXW010000535">
    <property type="protein sequence ID" value="KAF9536830.1"/>
    <property type="molecule type" value="Genomic_DNA"/>
</dbReference>
<comment type="caution">
    <text evidence="1">The sequence shown here is derived from an EMBL/GenBank/DDBJ whole genome shotgun (WGS) entry which is preliminary data.</text>
</comment>
<sequence>NGSVLAVTQCMLQNNPLKRPRQHASSQVLAKKIASSAARDTIKINELQALARNASSAEVPLDEDEV</sequence>
<organism evidence="1 2">
    <name type="scientific">Mortierella hygrophila</name>
    <dbReference type="NCBI Taxonomy" id="979708"/>
    <lineage>
        <taxon>Eukaryota</taxon>
        <taxon>Fungi</taxon>
        <taxon>Fungi incertae sedis</taxon>
        <taxon>Mucoromycota</taxon>
        <taxon>Mortierellomycotina</taxon>
        <taxon>Mortierellomycetes</taxon>
        <taxon>Mortierellales</taxon>
        <taxon>Mortierellaceae</taxon>
        <taxon>Mortierella</taxon>
    </lineage>
</organism>
<dbReference type="Proteomes" id="UP000723463">
    <property type="component" value="Unassembled WGS sequence"/>
</dbReference>
<dbReference type="AlphaFoldDB" id="A0A9P6JXK5"/>
<reference evidence="1" key="1">
    <citation type="journal article" date="2020" name="Fungal Divers.">
        <title>Resolving the Mortierellaceae phylogeny through synthesis of multi-gene phylogenetics and phylogenomics.</title>
        <authorList>
            <person name="Vandepol N."/>
            <person name="Liber J."/>
            <person name="Desiro A."/>
            <person name="Na H."/>
            <person name="Kennedy M."/>
            <person name="Barry K."/>
            <person name="Grigoriev I.V."/>
            <person name="Miller A.N."/>
            <person name="O'Donnell K."/>
            <person name="Stajich J.E."/>
            <person name="Bonito G."/>
        </authorList>
    </citation>
    <scope>NUCLEOTIDE SEQUENCE</scope>
    <source>
        <strain evidence="1">NRRL 2591</strain>
    </source>
</reference>
<feature type="non-terminal residue" evidence="1">
    <location>
        <position position="1"/>
    </location>
</feature>
<gene>
    <name evidence="1" type="ORF">EC957_009592</name>
</gene>
<evidence type="ECO:0000313" key="2">
    <source>
        <dbReference type="Proteomes" id="UP000723463"/>
    </source>
</evidence>
<accession>A0A9P6JXK5</accession>
<name>A0A9P6JXK5_9FUNG</name>
<evidence type="ECO:0000313" key="1">
    <source>
        <dbReference type="EMBL" id="KAF9536830.1"/>
    </source>
</evidence>
<keyword evidence="2" id="KW-1185">Reference proteome</keyword>